<name>A0A0F9D770_9ZZZZ</name>
<dbReference type="AlphaFoldDB" id="A0A0F9D770"/>
<accession>A0A0F9D770</accession>
<reference evidence="1" key="1">
    <citation type="journal article" date="2015" name="Nature">
        <title>Complex archaea that bridge the gap between prokaryotes and eukaryotes.</title>
        <authorList>
            <person name="Spang A."/>
            <person name="Saw J.H."/>
            <person name="Jorgensen S.L."/>
            <person name="Zaremba-Niedzwiedzka K."/>
            <person name="Martijn J."/>
            <person name="Lind A.E."/>
            <person name="van Eijk R."/>
            <person name="Schleper C."/>
            <person name="Guy L."/>
            <person name="Ettema T.J."/>
        </authorList>
    </citation>
    <scope>NUCLEOTIDE SEQUENCE</scope>
</reference>
<proteinExistence type="predicted"/>
<dbReference type="EMBL" id="LAZR01032931">
    <property type="protein sequence ID" value="KKL49516.1"/>
    <property type="molecule type" value="Genomic_DNA"/>
</dbReference>
<evidence type="ECO:0000313" key="1">
    <source>
        <dbReference type="EMBL" id="KKL49516.1"/>
    </source>
</evidence>
<comment type="caution">
    <text evidence="1">The sequence shown here is derived from an EMBL/GenBank/DDBJ whole genome shotgun (WGS) entry which is preliminary data.</text>
</comment>
<gene>
    <name evidence="1" type="ORF">LCGC14_2314750</name>
</gene>
<organism evidence="1">
    <name type="scientific">marine sediment metagenome</name>
    <dbReference type="NCBI Taxonomy" id="412755"/>
    <lineage>
        <taxon>unclassified sequences</taxon>
        <taxon>metagenomes</taxon>
        <taxon>ecological metagenomes</taxon>
    </lineage>
</organism>
<sequence length="182" mass="21641">MKTIQSDIESKSESKPNYKYLGHLSSVDRNPKLYGEKLTIETNSILGKLYLQRKEINITLNLKKFEYENLTIEIMTEQIVIRSLKRVTLSILTEYIKTFPTKKIQIPKIKFNNLFNGAISEYDTCKNLVQLDRRCWKKFGYSKIKRIFLHELTHLLVIKVYDCYDHSFHFHYTNQKLQGIKL</sequence>
<protein>
    <submittedName>
        <fullName evidence="1">Uncharacterized protein</fullName>
    </submittedName>
</protein>